<evidence type="ECO:0000313" key="2">
    <source>
        <dbReference type="Proteomes" id="UP000281553"/>
    </source>
</evidence>
<dbReference type="Proteomes" id="UP000281553">
    <property type="component" value="Unassembled WGS sequence"/>
</dbReference>
<dbReference type="Gene3D" id="1.20.58.60">
    <property type="match status" value="1"/>
</dbReference>
<evidence type="ECO:0000313" key="1">
    <source>
        <dbReference type="EMBL" id="VDN41209.1"/>
    </source>
</evidence>
<reference evidence="1 2" key="1">
    <citation type="submission" date="2018-11" db="EMBL/GenBank/DDBJ databases">
        <authorList>
            <consortium name="Pathogen Informatics"/>
        </authorList>
    </citation>
    <scope>NUCLEOTIDE SEQUENCE [LARGE SCALE GENOMIC DNA]</scope>
</reference>
<feature type="non-terminal residue" evidence="1">
    <location>
        <position position="1"/>
    </location>
</feature>
<name>A0A3P7RKE4_DIBLA</name>
<keyword evidence="2" id="KW-1185">Reference proteome</keyword>
<accession>A0A3P7RKE4</accession>
<sequence>YEKLIDLPSPFDCNVRESEQSGTTGSIVSADLESAEQFIVTFMKELDRRTQQDLPALKCLGNFSSGQPASEEKRTAQEEETSFWNDLLEFAYNQWNELVLLASHKQHTIQMAQRFCRLGAEQENCLKWVEAKQEVLLTTGNDVTDVREVIRMECRMSGWESDLKALTGSVESCLGELDSLREALSQAVQATSQSADGLKAARRAVEEWKWKLQRRWDDFMLLLEEHKKKLDMSLALQNVLQVCLLVKLNAIS</sequence>
<proteinExistence type="predicted"/>
<protein>
    <submittedName>
        <fullName evidence="1">Uncharacterized protein</fullName>
    </submittedName>
</protein>
<dbReference type="EMBL" id="UYRU01100769">
    <property type="protein sequence ID" value="VDN41209.1"/>
    <property type="molecule type" value="Genomic_DNA"/>
</dbReference>
<dbReference type="AlphaFoldDB" id="A0A3P7RKE4"/>
<gene>
    <name evidence="1" type="ORF">DILT_LOCUS18477</name>
</gene>
<organism evidence="1 2">
    <name type="scientific">Dibothriocephalus latus</name>
    <name type="common">Fish tapeworm</name>
    <name type="synonym">Diphyllobothrium latum</name>
    <dbReference type="NCBI Taxonomy" id="60516"/>
    <lineage>
        <taxon>Eukaryota</taxon>
        <taxon>Metazoa</taxon>
        <taxon>Spiralia</taxon>
        <taxon>Lophotrochozoa</taxon>
        <taxon>Platyhelminthes</taxon>
        <taxon>Cestoda</taxon>
        <taxon>Eucestoda</taxon>
        <taxon>Diphyllobothriidea</taxon>
        <taxon>Diphyllobothriidae</taxon>
        <taxon>Dibothriocephalus</taxon>
    </lineage>
</organism>
<dbReference type="OrthoDB" id="6265861at2759"/>
<dbReference type="SUPFAM" id="SSF46966">
    <property type="entry name" value="Spectrin repeat"/>
    <property type="match status" value="1"/>
</dbReference>